<dbReference type="EMBL" id="JAKNHQ010000005">
    <property type="protein sequence ID" value="MCG4610270.1"/>
    <property type="molecule type" value="Genomic_DNA"/>
</dbReference>
<dbReference type="InterPro" id="IPR000182">
    <property type="entry name" value="GNAT_dom"/>
</dbReference>
<evidence type="ECO:0000313" key="3">
    <source>
        <dbReference type="Proteomes" id="UP001298681"/>
    </source>
</evidence>
<keyword evidence="3" id="KW-1185">Reference proteome</keyword>
<evidence type="ECO:0000313" key="2">
    <source>
        <dbReference type="EMBL" id="MCG4610270.1"/>
    </source>
</evidence>
<accession>A0ABS9MHH8</accession>
<comment type="caution">
    <text evidence="2">The sequence shown here is derived from an EMBL/GenBank/DDBJ whole genome shotgun (WGS) entry which is preliminary data.</text>
</comment>
<protein>
    <submittedName>
        <fullName evidence="2">GNAT family N-acetyltransferase</fullName>
    </submittedName>
</protein>
<dbReference type="PROSITE" id="PS51186">
    <property type="entry name" value="GNAT"/>
    <property type="match status" value="1"/>
</dbReference>
<name>A0ABS9MHH8_9FIRM</name>
<dbReference type="RefSeq" id="WP_087233052.1">
    <property type="nucleotide sequence ID" value="NZ_JAKNHQ010000005.1"/>
</dbReference>
<feature type="domain" description="N-acetyltransferase" evidence="1">
    <location>
        <begin position="11"/>
        <end position="176"/>
    </location>
</feature>
<dbReference type="SUPFAM" id="SSF55729">
    <property type="entry name" value="Acyl-CoA N-acyltransferases (Nat)"/>
    <property type="match status" value="1"/>
</dbReference>
<sequence length="176" mass="19934">MIFSLKDGRPAELREAVPSDAEDMIDYLRCIGGESDFLTFGKDAFSMSVAEEEAYIKSFQSSNRILLVVYVHGQLAAMGNLTVAEAPRLCHTSELSISARKSYWGTGIAQALMEQLLQFARNSKQIQVIGLTVNAENVRAIRLYQRYGFQEVGCYPRFFHLEDGRFVDAKWMNLYL</sequence>
<proteinExistence type="predicted"/>
<gene>
    <name evidence="2" type="ORF">L0P57_04925</name>
</gene>
<dbReference type="PANTHER" id="PTHR43415:SF3">
    <property type="entry name" value="GNAT-FAMILY ACETYLTRANSFERASE"/>
    <property type="match status" value="1"/>
</dbReference>
<evidence type="ECO:0000259" key="1">
    <source>
        <dbReference type="PROSITE" id="PS51186"/>
    </source>
</evidence>
<dbReference type="InterPro" id="IPR016181">
    <property type="entry name" value="Acyl_CoA_acyltransferase"/>
</dbReference>
<dbReference type="PANTHER" id="PTHR43415">
    <property type="entry name" value="SPERMIDINE N(1)-ACETYLTRANSFERASE"/>
    <property type="match status" value="1"/>
</dbReference>
<dbReference type="Pfam" id="PF00583">
    <property type="entry name" value="Acetyltransf_1"/>
    <property type="match status" value="1"/>
</dbReference>
<organism evidence="2 3">
    <name type="scientific">Anaeromassilibacillus senegalensis</name>
    <dbReference type="NCBI Taxonomy" id="1673717"/>
    <lineage>
        <taxon>Bacteria</taxon>
        <taxon>Bacillati</taxon>
        <taxon>Bacillota</taxon>
        <taxon>Clostridia</taxon>
        <taxon>Eubacteriales</taxon>
        <taxon>Acutalibacteraceae</taxon>
        <taxon>Anaeromassilibacillus</taxon>
    </lineage>
</organism>
<reference evidence="2 3" key="1">
    <citation type="submission" date="2022-01" db="EMBL/GenBank/DDBJ databases">
        <title>Collection of gut derived symbiotic bacterial strains cultured from healthy donors.</title>
        <authorList>
            <person name="Lin H."/>
            <person name="Kohout C."/>
            <person name="Waligurski E."/>
            <person name="Pamer E.G."/>
        </authorList>
    </citation>
    <scope>NUCLEOTIDE SEQUENCE [LARGE SCALE GENOMIC DNA]</scope>
    <source>
        <strain evidence="2 3">DFI.7.58</strain>
    </source>
</reference>
<dbReference type="Proteomes" id="UP001298681">
    <property type="component" value="Unassembled WGS sequence"/>
</dbReference>
<dbReference type="Gene3D" id="3.40.630.30">
    <property type="match status" value="1"/>
</dbReference>